<name>A0ABR2MQA4_9ASPA</name>
<keyword evidence="5" id="KW-1185">Reference proteome</keyword>
<protein>
    <recommendedName>
        <fullName evidence="1">glutathione transferase</fullName>
        <ecNumber evidence="1">2.5.1.18</ecNumber>
    </recommendedName>
</protein>
<comment type="caution">
    <text evidence="4">The sequence shown here is derived from an EMBL/GenBank/DDBJ whole genome shotgun (WGS) entry which is preliminary data.</text>
</comment>
<evidence type="ECO:0000259" key="3">
    <source>
        <dbReference type="PROSITE" id="PS50404"/>
    </source>
</evidence>
<dbReference type="PANTHER" id="PTHR43900">
    <property type="entry name" value="GLUTATHIONE S-TRANSFERASE RHO"/>
    <property type="match status" value="1"/>
</dbReference>
<dbReference type="PANTHER" id="PTHR43900:SF3">
    <property type="entry name" value="GLUTATHIONE S-TRANSFERASE RHO"/>
    <property type="match status" value="1"/>
</dbReference>
<organism evidence="4 5">
    <name type="scientific">Platanthera guangdongensis</name>
    <dbReference type="NCBI Taxonomy" id="2320717"/>
    <lineage>
        <taxon>Eukaryota</taxon>
        <taxon>Viridiplantae</taxon>
        <taxon>Streptophyta</taxon>
        <taxon>Embryophyta</taxon>
        <taxon>Tracheophyta</taxon>
        <taxon>Spermatophyta</taxon>
        <taxon>Magnoliopsida</taxon>
        <taxon>Liliopsida</taxon>
        <taxon>Asparagales</taxon>
        <taxon>Orchidaceae</taxon>
        <taxon>Orchidoideae</taxon>
        <taxon>Orchideae</taxon>
        <taxon>Orchidinae</taxon>
        <taxon>Platanthera</taxon>
    </lineage>
</organism>
<accession>A0ABR2MQA4</accession>
<evidence type="ECO:0000313" key="5">
    <source>
        <dbReference type="Proteomes" id="UP001412067"/>
    </source>
</evidence>
<dbReference type="Pfam" id="PF02798">
    <property type="entry name" value="GST_N"/>
    <property type="match status" value="1"/>
</dbReference>
<evidence type="ECO:0000256" key="1">
    <source>
        <dbReference type="ARBA" id="ARBA00012452"/>
    </source>
</evidence>
<reference evidence="4 5" key="1">
    <citation type="journal article" date="2022" name="Nat. Plants">
        <title>Genomes of leafy and leafless Platanthera orchids illuminate the evolution of mycoheterotrophy.</title>
        <authorList>
            <person name="Li M.H."/>
            <person name="Liu K.W."/>
            <person name="Li Z."/>
            <person name="Lu H.C."/>
            <person name="Ye Q.L."/>
            <person name="Zhang D."/>
            <person name="Wang J.Y."/>
            <person name="Li Y.F."/>
            <person name="Zhong Z.M."/>
            <person name="Liu X."/>
            <person name="Yu X."/>
            <person name="Liu D.K."/>
            <person name="Tu X.D."/>
            <person name="Liu B."/>
            <person name="Hao Y."/>
            <person name="Liao X.Y."/>
            <person name="Jiang Y.T."/>
            <person name="Sun W.H."/>
            <person name="Chen J."/>
            <person name="Chen Y.Q."/>
            <person name="Ai Y."/>
            <person name="Zhai J.W."/>
            <person name="Wu S.S."/>
            <person name="Zhou Z."/>
            <person name="Hsiao Y.Y."/>
            <person name="Wu W.L."/>
            <person name="Chen Y.Y."/>
            <person name="Lin Y.F."/>
            <person name="Hsu J.L."/>
            <person name="Li C.Y."/>
            <person name="Wang Z.W."/>
            <person name="Zhao X."/>
            <person name="Zhong W.Y."/>
            <person name="Ma X.K."/>
            <person name="Ma L."/>
            <person name="Huang J."/>
            <person name="Chen G.Z."/>
            <person name="Huang M.Z."/>
            <person name="Huang L."/>
            <person name="Peng D.H."/>
            <person name="Luo Y.B."/>
            <person name="Zou S.Q."/>
            <person name="Chen S.P."/>
            <person name="Lan S."/>
            <person name="Tsai W.C."/>
            <person name="Van de Peer Y."/>
            <person name="Liu Z.J."/>
        </authorList>
    </citation>
    <scope>NUCLEOTIDE SEQUENCE [LARGE SCALE GENOMIC DNA]</scope>
    <source>
        <strain evidence="4">Lor288</strain>
    </source>
</reference>
<dbReference type="Proteomes" id="UP001412067">
    <property type="component" value="Unassembled WGS sequence"/>
</dbReference>
<gene>
    <name evidence="4" type="primary">GST3</name>
    <name evidence="4" type="ORF">KSP40_PGU019753</name>
</gene>
<dbReference type="Gene3D" id="3.40.30.10">
    <property type="entry name" value="Glutaredoxin"/>
    <property type="match status" value="1"/>
</dbReference>
<dbReference type="SUPFAM" id="SSF52833">
    <property type="entry name" value="Thioredoxin-like"/>
    <property type="match status" value="1"/>
</dbReference>
<dbReference type="PROSITE" id="PS50404">
    <property type="entry name" value="GST_NTER"/>
    <property type="match status" value="1"/>
</dbReference>
<evidence type="ECO:0000256" key="2">
    <source>
        <dbReference type="ARBA" id="ARBA00022679"/>
    </source>
</evidence>
<keyword evidence="2" id="KW-0808">Transferase</keyword>
<dbReference type="EC" id="2.5.1.18" evidence="1"/>
<dbReference type="EMBL" id="JBBWWR010000005">
    <property type="protein sequence ID" value="KAK8966176.1"/>
    <property type="molecule type" value="Genomic_DNA"/>
</dbReference>
<dbReference type="InterPro" id="IPR036249">
    <property type="entry name" value="Thioredoxin-like_sf"/>
</dbReference>
<sequence length="67" mass="7287">MGLKLYGLPVSTCTGRVVAVIEELGLEYELVPVDLSAGEHKRPAFMERNPFGQIPALKDGDLVLFGE</sequence>
<evidence type="ECO:0000313" key="4">
    <source>
        <dbReference type="EMBL" id="KAK8966176.1"/>
    </source>
</evidence>
<dbReference type="InterPro" id="IPR004045">
    <property type="entry name" value="Glutathione_S-Trfase_N"/>
</dbReference>
<feature type="domain" description="GST N-terminal" evidence="3">
    <location>
        <begin position="1"/>
        <end position="67"/>
    </location>
</feature>
<proteinExistence type="predicted"/>